<sequence length="108" mass="11903">MGVATPYDFLRASLQFDTASWSPSIRQDVLLLAGAEDHYVPQGQLAVQIDGLTRTRSLTARLFTAEEQASSHCQLGNIGLALDTMLDWMNRLDASRERLSLALAPQEV</sequence>
<dbReference type="AlphaFoldDB" id="A0A4Q2EHF8"/>
<reference evidence="1 2" key="1">
    <citation type="submission" date="2018-01" db="EMBL/GenBank/DDBJ databases">
        <title>Lactibacter flavus gen. nov., sp. nov., a novel bacterium of the family Propionibacteriaceae isolated from raw milk and dairy products.</title>
        <authorList>
            <person name="Wenning M."/>
            <person name="Breitenwieser F."/>
            <person name="Huptas C."/>
            <person name="von Neubeck M."/>
            <person name="Busse H.-J."/>
            <person name="Scherer S."/>
        </authorList>
    </citation>
    <scope>NUCLEOTIDE SEQUENCE [LARGE SCALE GENOMIC DNA]</scope>
    <source>
        <strain evidence="1 2">VG341</strain>
    </source>
</reference>
<evidence type="ECO:0000313" key="1">
    <source>
        <dbReference type="EMBL" id="RXW31305.1"/>
    </source>
</evidence>
<dbReference type="SUPFAM" id="SSF53474">
    <property type="entry name" value="alpha/beta-Hydrolases"/>
    <property type="match status" value="1"/>
</dbReference>
<gene>
    <name evidence="1" type="ORF">C1706_12575</name>
</gene>
<evidence type="ECO:0008006" key="3">
    <source>
        <dbReference type="Google" id="ProtNLM"/>
    </source>
</evidence>
<protein>
    <recommendedName>
        <fullName evidence="3">Peptidase S9 prolyl oligopeptidase catalytic domain-containing protein</fullName>
    </recommendedName>
</protein>
<organism evidence="1 2">
    <name type="scientific">Propioniciclava flava</name>
    <dbReference type="NCBI Taxonomy" id="2072026"/>
    <lineage>
        <taxon>Bacteria</taxon>
        <taxon>Bacillati</taxon>
        <taxon>Actinomycetota</taxon>
        <taxon>Actinomycetes</taxon>
        <taxon>Propionibacteriales</taxon>
        <taxon>Propionibacteriaceae</taxon>
        <taxon>Propioniciclava</taxon>
    </lineage>
</organism>
<name>A0A4Q2EHF8_9ACTN</name>
<dbReference type="Proteomes" id="UP000290624">
    <property type="component" value="Unassembled WGS sequence"/>
</dbReference>
<proteinExistence type="predicted"/>
<comment type="caution">
    <text evidence="1">The sequence shown here is derived from an EMBL/GenBank/DDBJ whole genome shotgun (WGS) entry which is preliminary data.</text>
</comment>
<keyword evidence="2" id="KW-1185">Reference proteome</keyword>
<dbReference type="Gene3D" id="3.40.50.1820">
    <property type="entry name" value="alpha/beta hydrolase"/>
    <property type="match status" value="1"/>
</dbReference>
<evidence type="ECO:0000313" key="2">
    <source>
        <dbReference type="Proteomes" id="UP000290624"/>
    </source>
</evidence>
<dbReference type="EMBL" id="PPCV01000010">
    <property type="protein sequence ID" value="RXW31305.1"/>
    <property type="molecule type" value="Genomic_DNA"/>
</dbReference>
<accession>A0A4Q2EHF8</accession>
<dbReference type="InterPro" id="IPR029058">
    <property type="entry name" value="AB_hydrolase_fold"/>
</dbReference>
<dbReference type="OrthoDB" id="3728055at2"/>
<dbReference type="RefSeq" id="WP_129459580.1">
    <property type="nucleotide sequence ID" value="NZ_PPCV01000010.1"/>
</dbReference>